<evidence type="ECO:0000256" key="3">
    <source>
        <dbReference type="ARBA" id="ARBA00022448"/>
    </source>
</evidence>
<keyword evidence="4 8" id="KW-1003">Cell membrane</keyword>
<gene>
    <name evidence="10" type="ORF">ACFODT_11740</name>
</gene>
<keyword evidence="3 8" id="KW-0813">Transport</keyword>
<sequence>MHNNTEKHIAYVALFAAFIAALGLVPKLTLGFGVPITAQTLGIMLCGTILGAKRGAQAVLLFLLLVAIGLPLLAGGNGGLGVFFSVSGGFLLSWPIAAFIIGWIVEKCHTGSLALVAGLASVIGGIIVVYIFGIVGMSIVLKKNLWECAIMASIFLPGDIIKAIIAGLLTSSIAKARPSSVLSRQQPPQL</sequence>
<keyword evidence="6 9" id="KW-1133">Transmembrane helix</keyword>
<name>A0ABV7CD56_9VIBR</name>
<evidence type="ECO:0000256" key="2">
    <source>
        <dbReference type="ARBA" id="ARBA00010692"/>
    </source>
</evidence>
<proteinExistence type="inferred from homology"/>
<dbReference type="RefSeq" id="WP_123016627.1">
    <property type="nucleotide sequence ID" value="NZ_AP024911.1"/>
</dbReference>
<organism evidence="10 11">
    <name type="scientific">Vibrio zhugei</name>
    <dbReference type="NCBI Taxonomy" id="2479546"/>
    <lineage>
        <taxon>Bacteria</taxon>
        <taxon>Pseudomonadati</taxon>
        <taxon>Pseudomonadota</taxon>
        <taxon>Gammaproteobacteria</taxon>
        <taxon>Vibrionales</taxon>
        <taxon>Vibrionaceae</taxon>
        <taxon>Vibrio</taxon>
    </lineage>
</organism>
<evidence type="ECO:0000256" key="9">
    <source>
        <dbReference type="SAM" id="Phobius"/>
    </source>
</evidence>
<evidence type="ECO:0000313" key="10">
    <source>
        <dbReference type="EMBL" id="MFC3024495.1"/>
    </source>
</evidence>
<evidence type="ECO:0000256" key="8">
    <source>
        <dbReference type="PIRNR" id="PIRNR016661"/>
    </source>
</evidence>
<protein>
    <recommendedName>
        <fullName evidence="8">Biotin transporter</fullName>
    </recommendedName>
</protein>
<keyword evidence="5 9" id="KW-0812">Transmembrane</keyword>
<dbReference type="Proteomes" id="UP001595384">
    <property type="component" value="Unassembled WGS sequence"/>
</dbReference>
<dbReference type="InterPro" id="IPR003784">
    <property type="entry name" value="BioY"/>
</dbReference>
<feature type="transmembrane region" description="Helical" evidence="9">
    <location>
        <begin position="32"/>
        <end position="51"/>
    </location>
</feature>
<keyword evidence="11" id="KW-1185">Reference proteome</keyword>
<evidence type="ECO:0000256" key="5">
    <source>
        <dbReference type="ARBA" id="ARBA00022692"/>
    </source>
</evidence>
<evidence type="ECO:0000313" key="11">
    <source>
        <dbReference type="Proteomes" id="UP001595384"/>
    </source>
</evidence>
<accession>A0ABV7CD56</accession>
<feature type="transmembrane region" description="Helical" evidence="9">
    <location>
        <begin position="112"/>
        <end position="137"/>
    </location>
</feature>
<dbReference type="PANTHER" id="PTHR34295">
    <property type="entry name" value="BIOTIN TRANSPORTER BIOY"/>
    <property type="match status" value="1"/>
</dbReference>
<comment type="subcellular location">
    <subcellularLocation>
        <location evidence="1 8">Cell membrane</location>
        <topology evidence="1 8">Multi-pass membrane protein</topology>
    </subcellularLocation>
</comment>
<dbReference type="PANTHER" id="PTHR34295:SF4">
    <property type="entry name" value="BIOTIN TRANSPORTER BIOY-RELATED"/>
    <property type="match status" value="1"/>
</dbReference>
<evidence type="ECO:0000256" key="4">
    <source>
        <dbReference type="ARBA" id="ARBA00022475"/>
    </source>
</evidence>
<feature type="transmembrane region" description="Helical" evidence="9">
    <location>
        <begin position="82"/>
        <end position="105"/>
    </location>
</feature>
<feature type="transmembrane region" description="Helical" evidence="9">
    <location>
        <begin position="9"/>
        <end position="26"/>
    </location>
</feature>
<comment type="similarity">
    <text evidence="2 8">Belongs to the BioY family.</text>
</comment>
<evidence type="ECO:0000256" key="1">
    <source>
        <dbReference type="ARBA" id="ARBA00004651"/>
    </source>
</evidence>
<dbReference type="EMBL" id="JBHRSE010000078">
    <property type="protein sequence ID" value="MFC3024495.1"/>
    <property type="molecule type" value="Genomic_DNA"/>
</dbReference>
<dbReference type="Pfam" id="PF02632">
    <property type="entry name" value="BioY"/>
    <property type="match status" value="1"/>
</dbReference>
<dbReference type="Gene3D" id="1.10.1760.20">
    <property type="match status" value="1"/>
</dbReference>
<reference evidence="11" key="1">
    <citation type="journal article" date="2019" name="Int. J. Syst. Evol. Microbiol.">
        <title>The Global Catalogue of Microorganisms (GCM) 10K type strain sequencing project: providing services to taxonomists for standard genome sequencing and annotation.</title>
        <authorList>
            <consortium name="The Broad Institute Genomics Platform"/>
            <consortium name="The Broad Institute Genome Sequencing Center for Infectious Disease"/>
            <person name="Wu L."/>
            <person name="Ma J."/>
        </authorList>
    </citation>
    <scope>NUCLEOTIDE SEQUENCE [LARGE SCALE GENOMIC DNA]</scope>
    <source>
        <strain evidence="11">KCTC 62784</strain>
    </source>
</reference>
<dbReference type="PIRSF" id="PIRSF016661">
    <property type="entry name" value="BioY"/>
    <property type="match status" value="1"/>
</dbReference>
<feature type="transmembrane region" description="Helical" evidence="9">
    <location>
        <begin position="58"/>
        <end position="76"/>
    </location>
</feature>
<feature type="transmembrane region" description="Helical" evidence="9">
    <location>
        <begin position="149"/>
        <end position="169"/>
    </location>
</feature>
<evidence type="ECO:0000256" key="7">
    <source>
        <dbReference type="ARBA" id="ARBA00023136"/>
    </source>
</evidence>
<evidence type="ECO:0000256" key="6">
    <source>
        <dbReference type="ARBA" id="ARBA00022989"/>
    </source>
</evidence>
<keyword evidence="7 8" id="KW-0472">Membrane</keyword>
<comment type="caution">
    <text evidence="10">The sequence shown here is derived from an EMBL/GenBank/DDBJ whole genome shotgun (WGS) entry which is preliminary data.</text>
</comment>